<proteinExistence type="predicted"/>
<comment type="caution">
    <text evidence="2">The sequence shown here is derived from an EMBL/GenBank/DDBJ whole genome shotgun (WGS) entry which is preliminary data.</text>
</comment>
<organism evidence="2 3">
    <name type="scientific">Ephemerocybe angulata</name>
    <dbReference type="NCBI Taxonomy" id="980116"/>
    <lineage>
        <taxon>Eukaryota</taxon>
        <taxon>Fungi</taxon>
        <taxon>Dikarya</taxon>
        <taxon>Basidiomycota</taxon>
        <taxon>Agaricomycotina</taxon>
        <taxon>Agaricomycetes</taxon>
        <taxon>Agaricomycetidae</taxon>
        <taxon>Agaricales</taxon>
        <taxon>Agaricineae</taxon>
        <taxon>Psathyrellaceae</taxon>
        <taxon>Ephemerocybe</taxon>
    </lineage>
</organism>
<sequence length="104" mass="11547">MIIRSPASIQEEIVLSGWAASKSPLELSENTEFAKRLEAEGLVIVGPPASAIVSMLQPPRGLCLSGGVQRVYWLYWREQANPERNDHMRKYPDYKYSPRGGGGS</sequence>
<dbReference type="AlphaFoldDB" id="A0A8H5BMH0"/>
<dbReference type="InterPro" id="IPR016185">
    <property type="entry name" value="PreATP-grasp_dom_sf"/>
</dbReference>
<protein>
    <submittedName>
        <fullName evidence="2">Uncharacterized protein</fullName>
    </submittedName>
</protein>
<name>A0A8H5BMH0_9AGAR</name>
<evidence type="ECO:0000256" key="1">
    <source>
        <dbReference type="SAM" id="MobiDB-lite"/>
    </source>
</evidence>
<evidence type="ECO:0000313" key="2">
    <source>
        <dbReference type="EMBL" id="KAF5325905.1"/>
    </source>
</evidence>
<evidence type="ECO:0000313" key="3">
    <source>
        <dbReference type="Proteomes" id="UP000541558"/>
    </source>
</evidence>
<accession>A0A8H5BMH0</accession>
<gene>
    <name evidence="2" type="ORF">D9611_000565</name>
</gene>
<feature type="region of interest" description="Disordered" evidence="1">
    <location>
        <begin position="85"/>
        <end position="104"/>
    </location>
</feature>
<dbReference type="EMBL" id="JAACJK010000163">
    <property type="protein sequence ID" value="KAF5325905.1"/>
    <property type="molecule type" value="Genomic_DNA"/>
</dbReference>
<keyword evidence="3" id="KW-1185">Reference proteome</keyword>
<reference evidence="2 3" key="1">
    <citation type="journal article" date="2020" name="ISME J.">
        <title>Uncovering the hidden diversity of litter-decomposition mechanisms in mushroom-forming fungi.</title>
        <authorList>
            <person name="Floudas D."/>
            <person name="Bentzer J."/>
            <person name="Ahren D."/>
            <person name="Johansson T."/>
            <person name="Persson P."/>
            <person name="Tunlid A."/>
        </authorList>
    </citation>
    <scope>NUCLEOTIDE SEQUENCE [LARGE SCALE GENOMIC DNA]</scope>
    <source>
        <strain evidence="2 3">CBS 175.51</strain>
    </source>
</reference>
<dbReference type="Gene3D" id="3.40.50.20">
    <property type="match status" value="1"/>
</dbReference>
<dbReference type="SUPFAM" id="SSF52440">
    <property type="entry name" value="PreATP-grasp domain"/>
    <property type="match status" value="1"/>
</dbReference>
<dbReference type="OrthoDB" id="6247875at2759"/>
<dbReference type="Proteomes" id="UP000541558">
    <property type="component" value="Unassembled WGS sequence"/>
</dbReference>